<dbReference type="EMBL" id="UINC01011185">
    <property type="protein sequence ID" value="SVA49484.1"/>
    <property type="molecule type" value="Genomic_DNA"/>
</dbReference>
<protein>
    <submittedName>
        <fullName evidence="2">Uncharacterized protein</fullName>
    </submittedName>
</protein>
<reference evidence="2" key="1">
    <citation type="submission" date="2018-05" db="EMBL/GenBank/DDBJ databases">
        <authorList>
            <person name="Lanie J.A."/>
            <person name="Ng W.-L."/>
            <person name="Kazmierczak K.M."/>
            <person name="Andrzejewski T.M."/>
            <person name="Davidsen T.M."/>
            <person name="Wayne K.J."/>
            <person name="Tettelin H."/>
            <person name="Glass J.I."/>
            <person name="Rusch D."/>
            <person name="Podicherti R."/>
            <person name="Tsui H.-C.T."/>
            <person name="Winkler M.E."/>
        </authorList>
    </citation>
    <scope>NUCLEOTIDE SEQUENCE</scope>
</reference>
<feature type="compositionally biased region" description="Basic and acidic residues" evidence="1">
    <location>
        <begin position="29"/>
        <end position="42"/>
    </location>
</feature>
<feature type="compositionally biased region" description="Low complexity" evidence="1">
    <location>
        <begin position="1"/>
        <end position="16"/>
    </location>
</feature>
<dbReference type="AlphaFoldDB" id="A0A381WAI3"/>
<feature type="compositionally biased region" description="Polar residues" evidence="1">
    <location>
        <begin position="43"/>
        <end position="61"/>
    </location>
</feature>
<feature type="region of interest" description="Disordered" evidence="1">
    <location>
        <begin position="1"/>
        <end position="89"/>
    </location>
</feature>
<accession>A0A381WAI3</accession>
<gene>
    <name evidence="2" type="ORF">METZ01_LOCUS102338</name>
</gene>
<organism evidence="2">
    <name type="scientific">marine metagenome</name>
    <dbReference type="NCBI Taxonomy" id="408172"/>
    <lineage>
        <taxon>unclassified sequences</taxon>
        <taxon>metagenomes</taxon>
        <taxon>ecological metagenomes</taxon>
    </lineage>
</organism>
<evidence type="ECO:0000256" key="1">
    <source>
        <dbReference type="SAM" id="MobiDB-lite"/>
    </source>
</evidence>
<name>A0A381WAI3_9ZZZZ</name>
<evidence type="ECO:0000313" key="2">
    <source>
        <dbReference type="EMBL" id="SVA49484.1"/>
    </source>
</evidence>
<proteinExistence type="predicted"/>
<sequence length="113" mass="11962">MSDGKTTTDSAADSAAWPIDPAALSRIENPIRPDKPLTERQDTPSWQKNYGTPSADATTSLDTRRGRKNAALDRPEPDAVSCPVHGGGRSSMVEPQIVILVVAGSSPVGHPIF</sequence>